<dbReference type="Pfam" id="PF00476">
    <property type="entry name" value="DNA_pol_A"/>
    <property type="match status" value="1"/>
</dbReference>
<keyword evidence="7" id="KW-0239">DNA-directed DNA polymerase</keyword>
<dbReference type="SMART" id="SM00482">
    <property type="entry name" value="POLAc"/>
    <property type="match status" value="1"/>
</dbReference>
<dbReference type="PANTHER" id="PTHR10133">
    <property type="entry name" value="DNA POLYMERASE I"/>
    <property type="match status" value="1"/>
</dbReference>
<feature type="domain" description="5'-3' exonuclease" evidence="11">
    <location>
        <begin position="10"/>
        <end position="280"/>
    </location>
</feature>
<dbReference type="FunFam" id="1.20.1060.10:FF:000001">
    <property type="entry name" value="DNA polymerase I"/>
    <property type="match status" value="1"/>
</dbReference>
<sequence length="802" mass="91466">MEKTKKEKNKKIVLLDAHAIIHRAYHALPDFSSSKGEPTGALYGVILMILKIIEDFKPDYIVACYDLPDTTFRKEIYEDYKAGRKEADEELVHQLIRSKDVMTAFNIPIYEMPGFEADDILGTIVEQTKKDNIDIIIASGDMDTMQLVDNDKVRVYTLKKGIKDTVVYNEKAVEEKFGFGPKLIPDYKGLRGDPSDNIIGIAGIGEKTATILIQNFGSIENIYKELKKKDGEEKFKKAGITQRIIGLLKEGEEDAFFSKELATIRRDAPVKFELSKNGWIEGSDFEKINGLLRDLGFRSLVDRVKVIFAVPPAILTKGEVKNKISDDLDVGRPSDSEVEKICIALWIANSNMTNPTIEDVLNYANTEDFEVAKTKILKEVKEKELEKVYFNVEMPIISAVKKMGERGIKINKAYLKVLSERYHKELEKFRKTIFEQAGEEFNINSPKQLGEVLFDRMGLVLKNHKKTSTGAKSTNVEVLEKLSEEYPIVADILKYREFQKLLSTYIDNIPDLLDSENRLHTTFLQTGTTTGRMASQNPNLQNIPTRTEHGREIRKVFITDKGFKLVAFDYSQIELRLAAFLSRDEKLIGIFKKQEDVHTAVASEVFGVSLGEVDKEMRRRAKVINFGILYGMGVNSLRKALGEETTKDEAQKFYNEYFEKFPQLAKYIENVKEETKRLGYTKTYFGRRRYFEGINSRVPFVKAMAERMAINAPIQGTNADIIKIAIGRIDKYLDKQGLSESVFMLLQVHDELIFEMREDLIKKVAPEIEKIMEDVILPKDAYGIKFKVDVSVGDSWGTLMKD</sequence>
<dbReference type="SUPFAM" id="SSF56672">
    <property type="entry name" value="DNA/RNA polymerases"/>
    <property type="match status" value="1"/>
</dbReference>
<gene>
    <name evidence="13" type="ORF">A3I18_01285</name>
</gene>
<dbReference type="Pfam" id="PF01367">
    <property type="entry name" value="5_3_exonuc"/>
    <property type="match status" value="1"/>
</dbReference>
<dbReference type="Gene3D" id="1.20.1060.10">
    <property type="entry name" value="Taq DNA Polymerase, Chain T, domain 4"/>
    <property type="match status" value="1"/>
</dbReference>
<keyword evidence="3" id="KW-0808">Transferase</keyword>
<evidence type="ECO:0000313" key="13">
    <source>
        <dbReference type="EMBL" id="OGD70078.1"/>
    </source>
</evidence>
<keyword evidence="8" id="KW-0238">DNA-binding</keyword>
<dbReference type="Gene3D" id="3.30.70.370">
    <property type="match status" value="1"/>
</dbReference>
<dbReference type="InterPro" id="IPR020045">
    <property type="entry name" value="DNA_polI_H3TH"/>
</dbReference>
<comment type="caution">
    <text evidence="13">The sequence shown here is derived from an EMBL/GenBank/DDBJ whole genome shotgun (WGS) entry which is preliminary data.</text>
</comment>
<dbReference type="AlphaFoldDB" id="A0A1F5ERN3"/>
<evidence type="ECO:0000259" key="12">
    <source>
        <dbReference type="SMART" id="SM00482"/>
    </source>
</evidence>
<dbReference type="PANTHER" id="PTHR10133:SF27">
    <property type="entry name" value="DNA POLYMERASE NU"/>
    <property type="match status" value="1"/>
</dbReference>
<dbReference type="SMART" id="SM00279">
    <property type="entry name" value="HhH2"/>
    <property type="match status" value="1"/>
</dbReference>
<dbReference type="InterPro" id="IPR019760">
    <property type="entry name" value="DNA-dir_DNA_pol_A_CS"/>
</dbReference>
<accession>A0A1F5ERN3</accession>
<proteinExistence type="inferred from homology"/>
<dbReference type="SUPFAM" id="SSF47807">
    <property type="entry name" value="5' to 3' exonuclease, C-terminal subdomain"/>
    <property type="match status" value="1"/>
</dbReference>
<dbReference type="CDD" id="cd09898">
    <property type="entry name" value="H3TH_53EXO"/>
    <property type="match status" value="1"/>
</dbReference>
<keyword evidence="4" id="KW-0548">Nucleotidyltransferase</keyword>
<keyword evidence="6" id="KW-0227">DNA damage</keyword>
<dbReference type="EMBL" id="MFAD01000025">
    <property type="protein sequence ID" value="OGD70078.1"/>
    <property type="molecule type" value="Genomic_DNA"/>
</dbReference>
<keyword evidence="5" id="KW-0235">DNA replication</keyword>
<evidence type="ECO:0000256" key="7">
    <source>
        <dbReference type="ARBA" id="ARBA00022932"/>
    </source>
</evidence>
<organism evidence="13 14">
    <name type="scientific">Candidatus Campbellbacteria bacterium RIFCSPLOWO2_02_FULL_35_11</name>
    <dbReference type="NCBI Taxonomy" id="1797581"/>
    <lineage>
        <taxon>Bacteria</taxon>
        <taxon>Candidatus Campbelliibacteriota</taxon>
    </lineage>
</organism>
<dbReference type="GO" id="GO:0003677">
    <property type="term" value="F:DNA binding"/>
    <property type="evidence" value="ECO:0007669"/>
    <property type="project" value="UniProtKB-KW"/>
</dbReference>
<dbReference type="FunFam" id="1.10.150.20:FF:000003">
    <property type="entry name" value="DNA polymerase I"/>
    <property type="match status" value="1"/>
</dbReference>
<dbReference type="GO" id="GO:0006261">
    <property type="term" value="P:DNA-templated DNA replication"/>
    <property type="evidence" value="ECO:0007669"/>
    <property type="project" value="InterPro"/>
</dbReference>
<dbReference type="Gene3D" id="1.10.150.20">
    <property type="entry name" value="5' to 3' exonuclease, C-terminal subdomain"/>
    <property type="match status" value="2"/>
</dbReference>
<evidence type="ECO:0000259" key="11">
    <source>
        <dbReference type="SMART" id="SM00475"/>
    </source>
</evidence>
<dbReference type="InterPro" id="IPR008918">
    <property type="entry name" value="HhH2"/>
</dbReference>
<evidence type="ECO:0000256" key="5">
    <source>
        <dbReference type="ARBA" id="ARBA00022705"/>
    </source>
</evidence>
<dbReference type="EC" id="2.7.7.7" evidence="2"/>
<evidence type="ECO:0000256" key="10">
    <source>
        <dbReference type="ARBA" id="ARBA00049244"/>
    </source>
</evidence>
<dbReference type="CDD" id="cd09859">
    <property type="entry name" value="PIN_53EXO"/>
    <property type="match status" value="1"/>
</dbReference>
<dbReference type="InterPro" id="IPR036279">
    <property type="entry name" value="5-3_exonuclease_C_sf"/>
</dbReference>
<dbReference type="CDD" id="cd08637">
    <property type="entry name" value="DNA_pol_A_pol_I_C"/>
    <property type="match status" value="1"/>
</dbReference>
<dbReference type="FunFam" id="1.10.150.20:FF:000002">
    <property type="entry name" value="DNA polymerase I"/>
    <property type="match status" value="1"/>
</dbReference>
<evidence type="ECO:0000256" key="1">
    <source>
        <dbReference type="ARBA" id="ARBA00007705"/>
    </source>
</evidence>
<evidence type="ECO:0000256" key="2">
    <source>
        <dbReference type="ARBA" id="ARBA00012417"/>
    </source>
</evidence>
<dbReference type="Gene3D" id="3.40.50.1010">
    <property type="entry name" value="5'-nuclease"/>
    <property type="match status" value="1"/>
</dbReference>
<evidence type="ECO:0000313" key="14">
    <source>
        <dbReference type="Proteomes" id="UP000186545"/>
    </source>
</evidence>
<dbReference type="SMART" id="SM00475">
    <property type="entry name" value="53EXOc"/>
    <property type="match status" value="1"/>
</dbReference>
<dbReference type="PROSITE" id="PS00447">
    <property type="entry name" value="DNA_POLYMERASE_A"/>
    <property type="match status" value="1"/>
</dbReference>
<dbReference type="GO" id="GO:0006302">
    <property type="term" value="P:double-strand break repair"/>
    <property type="evidence" value="ECO:0007669"/>
    <property type="project" value="TreeGrafter"/>
</dbReference>
<dbReference type="InterPro" id="IPR002298">
    <property type="entry name" value="DNA_polymerase_A"/>
</dbReference>
<evidence type="ECO:0000256" key="4">
    <source>
        <dbReference type="ARBA" id="ARBA00022695"/>
    </source>
</evidence>
<evidence type="ECO:0000256" key="6">
    <source>
        <dbReference type="ARBA" id="ARBA00022763"/>
    </source>
</evidence>
<keyword evidence="9" id="KW-0234">DNA repair</keyword>
<reference evidence="13 14" key="1">
    <citation type="journal article" date="2016" name="Nat. Commun.">
        <title>Thousands of microbial genomes shed light on interconnected biogeochemical processes in an aquifer system.</title>
        <authorList>
            <person name="Anantharaman K."/>
            <person name="Brown C.T."/>
            <person name="Hug L.A."/>
            <person name="Sharon I."/>
            <person name="Castelle C.J."/>
            <person name="Probst A.J."/>
            <person name="Thomas B.C."/>
            <person name="Singh A."/>
            <person name="Wilkins M.J."/>
            <person name="Karaoz U."/>
            <person name="Brodie E.L."/>
            <person name="Williams K.H."/>
            <person name="Hubbard S.S."/>
            <person name="Banfield J.F."/>
        </authorList>
    </citation>
    <scope>NUCLEOTIDE SEQUENCE [LARGE SCALE GENOMIC DNA]</scope>
</reference>
<comment type="catalytic activity">
    <reaction evidence="10">
        <text>DNA(n) + a 2'-deoxyribonucleoside 5'-triphosphate = DNA(n+1) + diphosphate</text>
        <dbReference type="Rhea" id="RHEA:22508"/>
        <dbReference type="Rhea" id="RHEA-COMP:17339"/>
        <dbReference type="Rhea" id="RHEA-COMP:17340"/>
        <dbReference type="ChEBI" id="CHEBI:33019"/>
        <dbReference type="ChEBI" id="CHEBI:61560"/>
        <dbReference type="ChEBI" id="CHEBI:173112"/>
        <dbReference type="EC" id="2.7.7.7"/>
    </reaction>
</comment>
<evidence type="ECO:0000256" key="9">
    <source>
        <dbReference type="ARBA" id="ARBA00023204"/>
    </source>
</evidence>
<dbReference type="InterPro" id="IPR002421">
    <property type="entry name" value="5-3_exonuclease"/>
</dbReference>
<dbReference type="SUPFAM" id="SSF88723">
    <property type="entry name" value="PIN domain-like"/>
    <property type="match status" value="1"/>
</dbReference>
<feature type="domain" description="DNA-directed DNA polymerase family A palm" evidence="12">
    <location>
        <begin position="550"/>
        <end position="760"/>
    </location>
</feature>
<dbReference type="PRINTS" id="PR00868">
    <property type="entry name" value="DNAPOLI"/>
</dbReference>
<protein>
    <recommendedName>
        <fullName evidence="2">DNA-directed DNA polymerase</fullName>
        <ecNumber evidence="2">2.7.7.7</ecNumber>
    </recommendedName>
</protein>
<dbReference type="Proteomes" id="UP000186545">
    <property type="component" value="Unassembled WGS sequence"/>
</dbReference>
<dbReference type="Pfam" id="PF02739">
    <property type="entry name" value="5_3_exonuc_N"/>
    <property type="match status" value="1"/>
</dbReference>
<comment type="similarity">
    <text evidence="1">Belongs to the DNA polymerase type-A family.</text>
</comment>
<dbReference type="InterPro" id="IPR043502">
    <property type="entry name" value="DNA/RNA_pol_sf"/>
</dbReference>
<dbReference type="InterPro" id="IPR001098">
    <property type="entry name" value="DNA-dir_DNA_pol_A_palm_dom"/>
</dbReference>
<dbReference type="InterPro" id="IPR020046">
    <property type="entry name" value="5-3_exonucl_a-hlix_arch_N"/>
</dbReference>
<evidence type="ECO:0000256" key="8">
    <source>
        <dbReference type="ARBA" id="ARBA00023125"/>
    </source>
</evidence>
<dbReference type="InterPro" id="IPR029060">
    <property type="entry name" value="PIN-like_dom_sf"/>
</dbReference>
<dbReference type="GO" id="GO:0003887">
    <property type="term" value="F:DNA-directed DNA polymerase activity"/>
    <property type="evidence" value="ECO:0007669"/>
    <property type="project" value="UniProtKB-KW"/>
</dbReference>
<name>A0A1F5ERN3_9BACT</name>
<evidence type="ECO:0000256" key="3">
    <source>
        <dbReference type="ARBA" id="ARBA00022679"/>
    </source>
</evidence>
<dbReference type="GO" id="GO:0008409">
    <property type="term" value="F:5'-3' exonuclease activity"/>
    <property type="evidence" value="ECO:0007669"/>
    <property type="project" value="InterPro"/>
</dbReference>